<dbReference type="AlphaFoldDB" id="A0A016SBJ4"/>
<proteinExistence type="predicted"/>
<evidence type="ECO:0000313" key="2">
    <source>
        <dbReference type="Proteomes" id="UP000024635"/>
    </source>
</evidence>
<gene>
    <name evidence="1" type="primary">Acey_s0258.g449</name>
    <name evidence="1" type="ORF">Y032_0258g449</name>
</gene>
<comment type="caution">
    <text evidence="1">The sequence shown here is derived from an EMBL/GenBank/DDBJ whole genome shotgun (WGS) entry which is preliminary data.</text>
</comment>
<reference evidence="2" key="1">
    <citation type="journal article" date="2015" name="Nat. Genet.">
        <title>The genome and transcriptome of the zoonotic hookworm Ancylostoma ceylanicum identify infection-specific gene families.</title>
        <authorList>
            <person name="Schwarz E.M."/>
            <person name="Hu Y."/>
            <person name="Antoshechkin I."/>
            <person name="Miller M.M."/>
            <person name="Sternberg P.W."/>
            <person name="Aroian R.V."/>
        </authorList>
    </citation>
    <scope>NUCLEOTIDE SEQUENCE</scope>
    <source>
        <strain evidence="2">HY135</strain>
    </source>
</reference>
<evidence type="ECO:0000313" key="1">
    <source>
        <dbReference type="EMBL" id="EYB87732.1"/>
    </source>
</evidence>
<name>A0A016SBJ4_9BILA</name>
<keyword evidence="2" id="KW-1185">Reference proteome</keyword>
<dbReference type="Proteomes" id="UP000024635">
    <property type="component" value="Unassembled WGS sequence"/>
</dbReference>
<dbReference type="EMBL" id="JARK01001594">
    <property type="protein sequence ID" value="EYB87732.1"/>
    <property type="molecule type" value="Genomic_DNA"/>
</dbReference>
<organism evidence="1 2">
    <name type="scientific">Ancylostoma ceylanicum</name>
    <dbReference type="NCBI Taxonomy" id="53326"/>
    <lineage>
        <taxon>Eukaryota</taxon>
        <taxon>Metazoa</taxon>
        <taxon>Ecdysozoa</taxon>
        <taxon>Nematoda</taxon>
        <taxon>Chromadorea</taxon>
        <taxon>Rhabditida</taxon>
        <taxon>Rhabditina</taxon>
        <taxon>Rhabditomorpha</taxon>
        <taxon>Strongyloidea</taxon>
        <taxon>Ancylostomatidae</taxon>
        <taxon>Ancylostomatinae</taxon>
        <taxon>Ancylostoma</taxon>
    </lineage>
</organism>
<protein>
    <submittedName>
        <fullName evidence="1">Uncharacterized protein</fullName>
    </submittedName>
</protein>
<accession>A0A016SBJ4</accession>
<sequence>MHLFLHEVGWLPTEAQGLLLIGDPQMVILADQVDFAEMSPPLRISSRSSPVRIRKKFPESWIFISLNSECVAYNYSKV</sequence>